<evidence type="ECO:0000313" key="2">
    <source>
        <dbReference type="Proteomes" id="UP001291623"/>
    </source>
</evidence>
<gene>
    <name evidence="1" type="ORF">RND71_007610</name>
</gene>
<dbReference type="EMBL" id="JAVYJV010000004">
    <property type="protein sequence ID" value="KAK4372226.1"/>
    <property type="molecule type" value="Genomic_DNA"/>
</dbReference>
<accession>A0AAE1SM94</accession>
<protein>
    <submittedName>
        <fullName evidence="1">Uncharacterized protein</fullName>
    </submittedName>
</protein>
<keyword evidence="2" id="KW-1185">Reference proteome</keyword>
<dbReference type="Proteomes" id="UP001291623">
    <property type="component" value="Unassembled WGS sequence"/>
</dbReference>
<comment type="caution">
    <text evidence="1">The sequence shown here is derived from an EMBL/GenBank/DDBJ whole genome shotgun (WGS) entry which is preliminary data.</text>
</comment>
<proteinExistence type="predicted"/>
<sequence length="185" mass="20169">MSLDNEAQFEYRTLNISSNVSLHLLLETLKQEERNDPIRHCLKELEENDDNTYVSSQPVEEIVAQYHVNENLVSGALHVSEDAIAAKEQDEGVNKDIVEDTTVQSGNLVPSDCGKGVDESSIEFDESISEIGKGMLNILDNEAEIIADFADTLRVIKNSEGVLSDLGSVSVQSPGKIKKGLGPLA</sequence>
<evidence type="ECO:0000313" key="1">
    <source>
        <dbReference type="EMBL" id="KAK4372226.1"/>
    </source>
</evidence>
<organism evidence="1 2">
    <name type="scientific">Anisodus tanguticus</name>
    <dbReference type="NCBI Taxonomy" id="243964"/>
    <lineage>
        <taxon>Eukaryota</taxon>
        <taxon>Viridiplantae</taxon>
        <taxon>Streptophyta</taxon>
        <taxon>Embryophyta</taxon>
        <taxon>Tracheophyta</taxon>
        <taxon>Spermatophyta</taxon>
        <taxon>Magnoliopsida</taxon>
        <taxon>eudicotyledons</taxon>
        <taxon>Gunneridae</taxon>
        <taxon>Pentapetalae</taxon>
        <taxon>asterids</taxon>
        <taxon>lamiids</taxon>
        <taxon>Solanales</taxon>
        <taxon>Solanaceae</taxon>
        <taxon>Solanoideae</taxon>
        <taxon>Hyoscyameae</taxon>
        <taxon>Anisodus</taxon>
    </lineage>
</organism>
<reference evidence="1" key="1">
    <citation type="submission" date="2023-12" db="EMBL/GenBank/DDBJ databases">
        <title>Genome assembly of Anisodus tanguticus.</title>
        <authorList>
            <person name="Wang Y.-J."/>
        </authorList>
    </citation>
    <scope>NUCLEOTIDE SEQUENCE</scope>
    <source>
        <strain evidence="1">KB-2021</strain>
        <tissue evidence="1">Leaf</tissue>
    </source>
</reference>
<name>A0AAE1SM94_9SOLA</name>
<dbReference type="AlphaFoldDB" id="A0AAE1SM94"/>